<dbReference type="InterPro" id="IPR036188">
    <property type="entry name" value="FAD/NAD-bd_sf"/>
</dbReference>
<keyword evidence="2" id="KW-0472">Membrane</keyword>
<proteinExistence type="predicted"/>
<evidence type="ECO:0000313" key="4">
    <source>
        <dbReference type="Proteomes" id="UP001345691"/>
    </source>
</evidence>
<evidence type="ECO:0008006" key="5">
    <source>
        <dbReference type="Google" id="ProtNLM"/>
    </source>
</evidence>
<dbReference type="Pfam" id="PF13450">
    <property type="entry name" value="NAD_binding_8"/>
    <property type="match status" value="1"/>
</dbReference>
<keyword evidence="4" id="KW-1185">Reference proteome</keyword>
<keyword evidence="2" id="KW-1133">Transmembrane helix</keyword>
<comment type="caution">
    <text evidence="3">The sequence shown here is derived from an EMBL/GenBank/DDBJ whole genome shotgun (WGS) entry which is preliminary data.</text>
</comment>
<organism evidence="3 4">
    <name type="scientific">Exophiala sideris</name>
    <dbReference type="NCBI Taxonomy" id="1016849"/>
    <lineage>
        <taxon>Eukaryota</taxon>
        <taxon>Fungi</taxon>
        <taxon>Dikarya</taxon>
        <taxon>Ascomycota</taxon>
        <taxon>Pezizomycotina</taxon>
        <taxon>Eurotiomycetes</taxon>
        <taxon>Chaetothyriomycetidae</taxon>
        <taxon>Chaetothyriales</taxon>
        <taxon>Herpotrichiellaceae</taxon>
        <taxon>Exophiala</taxon>
    </lineage>
</organism>
<reference evidence="3 4" key="1">
    <citation type="submission" date="2023-08" db="EMBL/GenBank/DDBJ databases">
        <title>Black Yeasts Isolated from many extreme environments.</title>
        <authorList>
            <person name="Coleine C."/>
            <person name="Stajich J.E."/>
            <person name="Selbmann L."/>
        </authorList>
    </citation>
    <scope>NUCLEOTIDE SEQUENCE [LARGE SCALE GENOMIC DNA]</scope>
    <source>
        <strain evidence="3 4">CCFEE 6328</strain>
    </source>
</reference>
<accession>A0ABR0J7V7</accession>
<sequence length="487" mass="54790">MGKRVAIVGSGCSGIAALWALSTNTDHEVHLYEASSRLGGNTNTVTFEAPDGDLVEVDTGLIMLNTSTCPNFVAFLRHQGIPTPRVDMTFSVSRDQGTFEWAATSFRSVLSQRKILFDFGTWKMLVDIIRFNEFALDLLWSESKSEDDPLTQSNTKDAPNEPAEWSLGDYLDKENYSQAFQDNYLLPMIAAFWRTSPNLCLQFPAITVIRFMYEHQMLNTFAKSFNWSKVTALETTEKGSIVLTANGKDQEFDHVILATHADQALKILKPVATKEEIDILGGFQTSRNVVVLHSDLTLMPKTRVTWSAWNYITETPFPTTTKSQNISQMCLTYCMNMVQDIPENKFGPVLVTLNPLNIPDPRLLQGIWEYAQPLYNVAATRSQGLLPSIQASRNISYCGSWTSYGFLEDGFSSGLSVAIDHLGAHLPFGFVDATYSRRRSPTLTIKNHLLRVVILMIQIAILLMERAWSCLILSLNRKMARRRKVAW</sequence>
<dbReference type="EMBL" id="JAVRRF010000014">
    <property type="protein sequence ID" value="KAK5058364.1"/>
    <property type="molecule type" value="Genomic_DNA"/>
</dbReference>
<evidence type="ECO:0000256" key="1">
    <source>
        <dbReference type="SAM" id="MobiDB-lite"/>
    </source>
</evidence>
<dbReference type="Gene3D" id="3.50.50.60">
    <property type="entry name" value="FAD/NAD(P)-binding domain"/>
    <property type="match status" value="1"/>
</dbReference>
<gene>
    <name evidence="3" type="ORF">LTR69_006769</name>
</gene>
<name>A0ABR0J7V7_9EURO</name>
<feature type="transmembrane region" description="Helical" evidence="2">
    <location>
        <begin position="449"/>
        <end position="475"/>
    </location>
</feature>
<evidence type="ECO:0000256" key="2">
    <source>
        <dbReference type="SAM" id="Phobius"/>
    </source>
</evidence>
<dbReference type="SUPFAM" id="SSF51905">
    <property type="entry name" value="FAD/NAD(P)-binding domain"/>
    <property type="match status" value="1"/>
</dbReference>
<dbReference type="PANTHER" id="PTHR42923">
    <property type="entry name" value="PROTOPORPHYRINOGEN OXIDASE"/>
    <property type="match status" value="1"/>
</dbReference>
<keyword evidence="2" id="KW-0812">Transmembrane</keyword>
<feature type="region of interest" description="Disordered" evidence="1">
    <location>
        <begin position="145"/>
        <end position="164"/>
    </location>
</feature>
<evidence type="ECO:0000313" key="3">
    <source>
        <dbReference type="EMBL" id="KAK5058364.1"/>
    </source>
</evidence>
<protein>
    <recommendedName>
        <fullName evidence="5">Amine oxidase domain-containing protein</fullName>
    </recommendedName>
</protein>
<dbReference type="Proteomes" id="UP001345691">
    <property type="component" value="Unassembled WGS sequence"/>
</dbReference>
<dbReference type="InterPro" id="IPR050464">
    <property type="entry name" value="Zeta_carotene_desat/Oxidored"/>
</dbReference>
<dbReference type="PANTHER" id="PTHR42923:SF17">
    <property type="entry name" value="AMINE OXIDASE DOMAIN-CONTAINING PROTEIN"/>
    <property type="match status" value="1"/>
</dbReference>